<keyword evidence="2" id="KW-0479">Metal-binding</keyword>
<comment type="caution">
    <text evidence="6">The sequence shown here is derived from an EMBL/GenBank/DDBJ whole genome shotgun (WGS) entry which is preliminary data.</text>
</comment>
<gene>
    <name evidence="6" type="ORF">HKK74_14640</name>
</gene>
<accession>A0ABR7LPE8</accession>
<dbReference type="Proteomes" id="UP000805614">
    <property type="component" value="Unassembled WGS sequence"/>
</dbReference>
<organism evidence="6 7">
    <name type="scientific">Actinomadura alba</name>
    <dbReference type="NCBI Taxonomy" id="406431"/>
    <lineage>
        <taxon>Bacteria</taxon>
        <taxon>Bacillati</taxon>
        <taxon>Actinomycetota</taxon>
        <taxon>Actinomycetes</taxon>
        <taxon>Streptosporangiales</taxon>
        <taxon>Thermomonosporaceae</taxon>
        <taxon>Actinomadura</taxon>
    </lineage>
</organism>
<dbReference type="Pfam" id="PF01850">
    <property type="entry name" value="PIN"/>
    <property type="match status" value="1"/>
</dbReference>
<evidence type="ECO:0000256" key="3">
    <source>
        <dbReference type="ARBA" id="ARBA00022801"/>
    </source>
</evidence>
<dbReference type="InterPro" id="IPR002716">
    <property type="entry name" value="PIN_dom"/>
</dbReference>
<keyword evidence="1" id="KW-0540">Nuclease</keyword>
<reference evidence="6 7" key="1">
    <citation type="submission" date="2020-06" db="EMBL/GenBank/DDBJ databases">
        <title>Actinomadura xiongansis sp. nov., isolated from soil of Baiyangdian.</title>
        <authorList>
            <person name="Zhang X."/>
        </authorList>
    </citation>
    <scope>NUCLEOTIDE SEQUENCE [LARGE SCALE GENOMIC DNA]</scope>
    <source>
        <strain evidence="6 7">HBUM206468</strain>
    </source>
</reference>
<evidence type="ECO:0000313" key="6">
    <source>
        <dbReference type="EMBL" id="MBC6466730.1"/>
    </source>
</evidence>
<dbReference type="InterPro" id="IPR029060">
    <property type="entry name" value="PIN-like_dom_sf"/>
</dbReference>
<keyword evidence="3" id="KW-0378">Hydrolase</keyword>
<evidence type="ECO:0000313" key="7">
    <source>
        <dbReference type="Proteomes" id="UP000805614"/>
    </source>
</evidence>
<dbReference type="Gene3D" id="3.40.50.1010">
    <property type="entry name" value="5'-nuclease"/>
    <property type="match status" value="1"/>
</dbReference>
<feature type="domain" description="PIN" evidence="5">
    <location>
        <begin position="10"/>
        <end position="116"/>
    </location>
</feature>
<protein>
    <submittedName>
        <fullName evidence="6">PIN domain-containing protein</fullName>
    </submittedName>
</protein>
<sequence length="131" mass="14197">MSDKALHRQYILDAGALIAYEKRSKRVAALVKLAAANRIELVLPSAVLAQVWRDGSRQALLARALRNPGLVEAPLHHDDARRVGELLRESGTADVVDAHVAVLSDHLHAPVITSDPGDLTKLLAHLELITV</sequence>
<name>A0ABR7LPE8_9ACTN</name>
<evidence type="ECO:0000256" key="2">
    <source>
        <dbReference type="ARBA" id="ARBA00022723"/>
    </source>
</evidence>
<dbReference type="RefSeq" id="WP_187243737.1">
    <property type="nucleotide sequence ID" value="NZ_BAAAOK010000013.1"/>
</dbReference>
<keyword evidence="7" id="KW-1185">Reference proteome</keyword>
<dbReference type="SUPFAM" id="SSF88723">
    <property type="entry name" value="PIN domain-like"/>
    <property type="match status" value="1"/>
</dbReference>
<evidence type="ECO:0000259" key="5">
    <source>
        <dbReference type="Pfam" id="PF01850"/>
    </source>
</evidence>
<dbReference type="EMBL" id="JABVEC010000009">
    <property type="protein sequence ID" value="MBC6466730.1"/>
    <property type="molecule type" value="Genomic_DNA"/>
</dbReference>
<proteinExistence type="predicted"/>
<evidence type="ECO:0000256" key="4">
    <source>
        <dbReference type="ARBA" id="ARBA00022842"/>
    </source>
</evidence>
<keyword evidence="4" id="KW-0460">Magnesium</keyword>
<evidence type="ECO:0000256" key="1">
    <source>
        <dbReference type="ARBA" id="ARBA00022722"/>
    </source>
</evidence>